<reference evidence="17" key="1">
    <citation type="submission" date="2023-07" db="EMBL/GenBank/DDBJ databases">
        <title>Genome sequencing of Purple Non-Sulfur Bacteria from various extreme environments.</title>
        <authorList>
            <person name="Mayer M."/>
        </authorList>
    </citation>
    <scope>NUCLEOTIDE SEQUENCE [LARGE SCALE GENOMIC DNA]</scope>
    <source>
        <strain evidence="17">DSM 17935</strain>
    </source>
</reference>
<feature type="transmembrane region" description="Helical" evidence="13">
    <location>
        <begin position="103"/>
        <end position="126"/>
    </location>
</feature>
<keyword evidence="7 16" id="KW-0808">Transferase</keyword>
<evidence type="ECO:0000256" key="6">
    <source>
        <dbReference type="ARBA" id="ARBA00022676"/>
    </source>
</evidence>
<keyword evidence="13" id="KW-0812">Transmembrane</keyword>
<feature type="compositionally biased region" description="Basic and acidic residues" evidence="12">
    <location>
        <begin position="712"/>
        <end position="724"/>
    </location>
</feature>
<evidence type="ECO:0000256" key="10">
    <source>
        <dbReference type="ARBA" id="ARBA00044770"/>
    </source>
</evidence>
<dbReference type="Proteomes" id="UP001209755">
    <property type="component" value="Unassembled WGS sequence"/>
</dbReference>
<dbReference type="RefSeq" id="WP_264599474.1">
    <property type="nucleotide sequence ID" value="NZ_JAOQNS010000001.1"/>
</dbReference>
<dbReference type="Pfam" id="PF00905">
    <property type="entry name" value="Transpeptidase"/>
    <property type="match status" value="1"/>
</dbReference>
<protein>
    <recommendedName>
        <fullName evidence="10">peptidoglycan glycosyltransferase</fullName>
        <ecNumber evidence="10">2.4.99.28</ecNumber>
    </recommendedName>
</protein>
<dbReference type="SUPFAM" id="SSF56601">
    <property type="entry name" value="beta-lactamase/transpeptidase-like"/>
    <property type="match status" value="1"/>
</dbReference>
<dbReference type="InterPro" id="IPR012338">
    <property type="entry name" value="Beta-lactam/transpept-like"/>
</dbReference>
<evidence type="ECO:0000256" key="2">
    <source>
        <dbReference type="ARBA" id="ARBA00007090"/>
    </source>
</evidence>
<comment type="catalytic activity">
    <reaction evidence="11">
        <text>[GlcNAc-(1-&gt;4)-Mur2Ac(oyl-L-Ala-gamma-D-Glu-L-Lys-D-Ala-D-Ala)](n)-di-trans,octa-cis-undecaprenyl diphosphate + beta-D-GlcNAc-(1-&gt;4)-Mur2Ac(oyl-L-Ala-gamma-D-Glu-L-Lys-D-Ala-D-Ala)-di-trans,octa-cis-undecaprenyl diphosphate = [GlcNAc-(1-&gt;4)-Mur2Ac(oyl-L-Ala-gamma-D-Glu-L-Lys-D-Ala-D-Ala)](n+1)-di-trans,octa-cis-undecaprenyl diphosphate + di-trans,octa-cis-undecaprenyl diphosphate + H(+)</text>
        <dbReference type="Rhea" id="RHEA:23708"/>
        <dbReference type="Rhea" id="RHEA-COMP:9602"/>
        <dbReference type="Rhea" id="RHEA-COMP:9603"/>
        <dbReference type="ChEBI" id="CHEBI:15378"/>
        <dbReference type="ChEBI" id="CHEBI:58405"/>
        <dbReference type="ChEBI" id="CHEBI:60033"/>
        <dbReference type="ChEBI" id="CHEBI:78435"/>
        <dbReference type="EC" id="2.4.99.28"/>
    </reaction>
</comment>
<evidence type="ECO:0000313" key="17">
    <source>
        <dbReference type="Proteomes" id="UP001209755"/>
    </source>
</evidence>
<name>A0ABT3H5Y7_9HYPH</name>
<keyword evidence="4" id="KW-0121">Carboxypeptidase</keyword>
<feature type="domain" description="Glycosyl transferase family 51" evidence="15">
    <location>
        <begin position="158"/>
        <end position="324"/>
    </location>
</feature>
<keyword evidence="6 16" id="KW-0328">Glycosyltransferase</keyword>
<feature type="domain" description="Penicillin-binding protein transpeptidase" evidence="14">
    <location>
        <begin position="410"/>
        <end position="670"/>
    </location>
</feature>
<gene>
    <name evidence="16" type="ORF">M2319_000106</name>
</gene>
<evidence type="ECO:0000256" key="8">
    <source>
        <dbReference type="ARBA" id="ARBA00022801"/>
    </source>
</evidence>
<dbReference type="InterPro" id="IPR023346">
    <property type="entry name" value="Lysozyme-like_dom_sf"/>
</dbReference>
<accession>A0ABT3H5Y7</accession>
<dbReference type="InterPro" id="IPR001460">
    <property type="entry name" value="PCN-bd_Tpept"/>
</dbReference>
<feature type="compositionally biased region" description="Low complexity" evidence="12">
    <location>
        <begin position="53"/>
        <end position="70"/>
    </location>
</feature>
<comment type="similarity">
    <text evidence="3">In the N-terminal section; belongs to the glycosyltransferase 51 family.</text>
</comment>
<sequence length="740" mass="80078">MATRRARRIEPKFDDVEQASALDLRLDESDRAAASGAAKPRSRPKKKAANSNKGTKAKAPAARGTAAKKPASGRRGKGRRKSSRGGGNGGSGGGLTRFLRRGVYWTLVAGIWGSIAFVGLLGYYAAHLPPTSEWAVPQRPPNVKIVAADGSLLANRGDTGGESVRLEQLPPHLPEAVMAIEDRRFYYHFGIDPIGLARAIATNLYAGGLVQGGSTLTQQLAKNLFLEPERTFRRKMQEVVLSFWLEAKFSKDQILEMYLNRVYFGAGAYGVDAAARRYFGKSARKVTLAEAAILAGLLKAPSRYAPNRHPKRAERRAHTVLMAMRDAGFITDQEAKVAIATPTAVVSRHNSASENYVADWVMDQLPSYIGSLDEDIVVDTAIDVNLQHAAEESLRQTLAEDGKKYRVTQGAVVVLDASGAVKALVGGRDYGKSQFNRAIAAHRQPGSAFKPFVYLTALERGMTPETIRVDEPVSIKGWRPKNYSKEYRGPVSLTRALSKSLNTVAARLAYEVGPKRVARTANRLGITSKLKANPSIALGTSEVTPLELTAAYVPFSNGGFGVVPHVIKRIHTASNKLLYERKGSGPGRVISDADVGMMNHMLRETVLSGTGRKASLGDRPAGGKTGTSQDFRDAWFIGYTSYFTAGVWLGNDDNSPTRRATGGNLPARIWARTMQTANEGLAVVDLPGNYRPEPEPLPEAVAMDGNGWGNDAPRRRPGGREEVLPQKQRGPGLLEQLFGG</sequence>
<dbReference type="NCBIfam" id="TIGR02074">
    <property type="entry name" value="PBP_1a_fam"/>
    <property type="match status" value="1"/>
</dbReference>
<comment type="pathway">
    <text evidence="1">Cell wall biogenesis; peptidoglycan biosynthesis.</text>
</comment>
<dbReference type="EMBL" id="JAOQNS010000001">
    <property type="protein sequence ID" value="MCW2305790.1"/>
    <property type="molecule type" value="Genomic_DNA"/>
</dbReference>
<feature type="region of interest" description="Disordered" evidence="12">
    <location>
        <begin position="27"/>
        <end position="92"/>
    </location>
</feature>
<keyword evidence="8 16" id="KW-0378">Hydrolase</keyword>
<organism evidence="16 17">
    <name type="scientific">Rhodobium gokarnense</name>
    <dbReference type="NCBI Taxonomy" id="364296"/>
    <lineage>
        <taxon>Bacteria</taxon>
        <taxon>Pseudomonadati</taxon>
        <taxon>Pseudomonadota</taxon>
        <taxon>Alphaproteobacteria</taxon>
        <taxon>Hyphomicrobiales</taxon>
        <taxon>Rhodobiaceae</taxon>
        <taxon>Rhodobium</taxon>
    </lineage>
</organism>
<evidence type="ECO:0000256" key="13">
    <source>
        <dbReference type="SAM" id="Phobius"/>
    </source>
</evidence>
<evidence type="ECO:0000256" key="7">
    <source>
        <dbReference type="ARBA" id="ARBA00022679"/>
    </source>
</evidence>
<keyword evidence="17" id="KW-1185">Reference proteome</keyword>
<evidence type="ECO:0000256" key="9">
    <source>
        <dbReference type="ARBA" id="ARBA00023268"/>
    </source>
</evidence>
<dbReference type="InterPro" id="IPR001264">
    <property type="entry name" value="Glyco_trans_51"/>
</dbReference>
<keyword evidence="5" id="KW-0645">Protease</keyword>
<feature type="compositionally biased region" description="Basic residues" evidence="12">
    <location>
        <begin position="71"/>
        <end position="83"/>
    </location>
</feature>
<dbReference type="Pfam" id="PF00912">
    <property type="entry name" value="Transgly"/>
    <property type="match status" value="1"/>
</dbReference>
<dbReference type="InterPro" id="IPR050396">
    <property type="entry name" value="Glycosyltr_51/Transpeptidase"/>
</dbReference>
<dbReference type="SUPFAM" id="SSF53955">
    <property type="entry name" value="Lysozyme-like"/>
    <property type="match status" value="1"/>
</dbReference>
<dbReference type="GO" id="GO:0016787">
    <property type="term" value="F:hydrolase activity"/>
    <property type="evidence" value="ECO:0007669"/>
    <property type="project" value="UniProtKB-KW"/>
</dbReference>
<evidence type="ECO:0000259" key="15">
    <source>
        <dbReference type="Pfam" id="PF00912"/>
    </source>
</evidence>
<evidence type="ECO:0000256" key="5">
    <source>
        <dbReference type="ARBA" id="ARBA00022670"/>
    </source>
</evidence>
<keyword evidence="13" id="KW-1133">Transmembrane helix</keyword>
<dbReference type="Gene3D" id="3.40.710.10">
    <property type="entry name" value="DD-peptidase/beta-lactamase superfamily"/>
    <property type="match status" value="1"/>
</dbReference>
<comment type="caution">
    <text evidence="16">The sequence shown here is derived from an EMBL/GenBank/DDBJ whole genome shotgun (WGS) entry which is preliminary data.</text>
</comment>
<evidence type="ECO:0000256" key="11">
    <source>
        <dbReference type="ARBA" id="ARBA00049902"/>
    </source>
</evidence>
<evidence type="ECO:0000256" key="12">
    <source>
        <dbReference type="SAM" id="MobiDB-lite"/>
    </source>
</evidence>
<dbReference type="PANTHER" id="PTHR32282:SF33">
    <property type="entry name" value="PEPTIDOGLYCAN GLYCOSYLTRANSFERASE"/>
    <property type="match status" value="1"/>
</dbReference>
<keyword evidence="9" id="KW-0511">Multifunctional enzyme</keyword>
<comment type="similarity">
    <text evidence="2">In the C-terminal section; belongs to the transpeptidase family.</text>
</comment>
<keyword evidence="13" id="KW-0472">Membrane</keyword>
<dbReference type="Gene3D" id="1.10.3810.10">
    <property type="entry name" value="Biosynthetic peptidoglycan transglycosylase-like"/>
    <property type="match status" value="1"/>
</dbReference>
<dbReference type="InterPro" id="IPR036950">
    <property type="entry name" value="PBP_transglycosylase"/>
</dbReference>
<feature type="region of interest" description="Disordered" evidence="12">
    <location>
        <begin position="703"/>
        <end position="740"/>
    </location>
</feature>
<evidence type="ECO:0000256" key="3">
    <source>
        <dbReference type="ARBA" id="ARBA00007739"/>
    </source>
</evidence>
<dbReference type="PANTHER" id="PTHR32282">
    <property type="entry name" value="BINDING PROTEIN TRANSPEPTIDASE, PUTATIVE-RELATED"/>
    <property type="match status" value="1"/>
</dbReference>
<dbReference type="EC" id="2.4.99.28" evidence="10"/>
<evidence type="ECO:0000259" key="14">
    <source>
        <dbReference type="Pfam" id="PF00905"/>
    </source>
</evidence>
<evidence type="ECO:0000256" key="1">
    <source>
        <dbReference type="ARBA" id="ARBA00004752"/>
    </source>
</evidence>
<dbReference type="GO" id="GO:0016757">
    <property type="term" value="F:glycosyltransferase activity"/>
    <property type="evidence" value="ECO:0007669"/>
    <property type="project" value="UniProtKB-KW"/>
</dbReference>
<evidence type="ECO:0000256" key="4">
    <source>
        <dbReference type="ARBA" id="ARBA00022645"/>
    </source>
</evidence>
<proteinExistence type="inferred from homology"/>
<evidence type="ECO:0000313" key="16">
    <source>
        <dbReference type="EMBL" id="MCW2305790.1"/>
    </source>
</evidence>